<dbReference type="Proteomes" id="UP000218399">
    <property type="component" value="Unassembled WGS sequence"/>
</dbReference>
<feature type="transmembrane region" description="Helical" evidence="7">
    <location>
        <begin position="355"/>
        <end position="376"/>
    </location>
</feature>
<feature type="compositionally biased region" description="Low complexity" evidence="6">
    <location>
        <begin position="242"/>
        <end position="272"/>
    </location>
</feature>
<gene>
    <name evidence="9" type="ORF">B1526_0601</name>
</gene>
<comment type="caution">
    <text evidence="9">The sequence shown here is derived from an EMBL/GenBank/DDBJ whole genome shotgun (WGS) entry which is preliminary data.</text>
</comment>
<keyword evidence="2" id="KW-1003">Cell membrane</keyword>
<dbReference type="InterPro" id="IPR052027">
    <property type="entry name" value="PspC"/>
</dbReference>
<feature type="transmembrane region" description="Helical" evidence="7">
    <location>
        <begin position="324"/>
        <end position="343"/>
    </location>
</feature>
<accession>A0A2A2EHK0</accession>
<feature type="region of interest" description="Disordered" evidence="6">
    <location>
        <begin position="527"/>
        <end position="555"/>
    </location>
</feature>
<evidence type="ECO:0000256" key="5">
    <source>
        <dbReference type="ARBA" id="ARBA00023136"/>
    </source>
</evidence>
<keyword evidence="3 7" id="KW-0812">Transmembrane</keyword>
<feature type="region of interest" description="Disordered" evidence="6">
    <location>
        <begin position="172"/>
        <end position="229"/>
    </location>
</feature>
<feature type="compositionally biased region" description="Polar residues" evidence="6">
    <location>
        <begin position="1"/>
        <end position="29"/>
    </location>
</feature>
<dbReference type="RefSeq" id="WP_162287925.1">
    <property type="nucleotide sequence ID" value="NZ_MVOH01000006.1"/>
</dbReference>
<evidence type="ECO:0000256" key="7">
    <source>
        <dbReference type="SAM" id="Phobius"/>
    </source>
</evidence>
<feature type="domain" description="Phage shock protein PspC N-terminal" evidence="8">
    <location>
        <begin position="50"/>
        <end position="101"/>
    </location>
</feature>
<dbReference type="EMBL" id="MVOH01000006">
    <property type="protein sequence ID" value="PAU68416.1"/>
    <property type="molecule type" value="Genomic_DNA"/>
</dbReference>
<protein>
    <submittedName>
        <fullName evidence="9">Phage shock protein C, PspC</fullName>
    </submittedName>
</protein>
<evidence type="ECO:0000313" key="10">
    <source>
        <dbReference type="Proteomes" id="UP000218399"/>
    </source>
</evidence>
<proteinExistence type="predicted"/>
<feature type="transmembrane region" description="Helical" evidence="7">
    <location>
        <begin position="118"/>
        <end position="137"/>
    </location>
</feature>
<feature type="compositionally biased region" description="Acidic residues" evidence="6">
    <location>
        <begin position="530"/>
        <end position="555"/>
    </location>
</feature>
<feature type="transmembrane region" description="Helical" evidence="7">
    <location>
        <begin position="75"/>
        <end position="98"/>
    </location>
</feature>
<dbReference type="AlphaFoldDB" id="A0A2A2EHK0"/>
<dbReference type="InterPro" id="IPR007168">
    <property type="entry name" value="Phageshock_PspC_N"/>
</dbReference>
<feature type="transmembrane region" description="Helical" evidence="7">
    <location>
        <begin position="143"/>
        <end position="161"/>
    </location>
</feature>
<feature type="compositionally biased region" description="Low complexity" evidence="6">
    <location>
        <begin position="193"/>
        <end position="202"/>
    </location>
</feature>
<evidence type="ECO:0000256" key="4">
    <source>
        <dbReference type="ARBA" id="ARBA00022989"/>
    </source>
</evidence>
<feature type="compositionally biased region" description="Pro residues" evidence="6">
    <location>
        <begin position="177"/>
        <end position="192"/>
    </location>
</feature>
<reference evidence="9 10" key="1">
    <citation type="journal article" date="2017" name="ISME J.">
        <title>Unveiling bifidobacterial biogeography across the mammalian branch of the tree of life.</title>
        <authorList>
            <person name="Milani C."/>
            <person name="Mangifesta M."/>
            <person name="Mancabelli L."/>
            <person name="Lugli G.A."/>
            <person name="James K."/>
            <person name="Duranti S."/>
            <person name="Turroni F."/>
            <person name="Ferrario C."/>
            <person name="Ossiprandi M.C."/>
            <person name="van Sinderen D."/>
            <person name="Ventura M."/>
        </authorList>
    </citation>
    <scope>NUCLEOTIDE SEQUENCE [LARGE SCALE GENOMIC DNA]</scope>
    <source>
        <strain evidence="10">Ham19E</strain>
    </source>
</reference>
<dbReference type="PANTHER" id="PTHR33885:SF3">
    <property type="entry name" value="PHAGE SHOCK PROTEIN C"/>
    <property type="match status" value="1"/>
</dbReference>
<evidence type="ECO:0000256" key="6">
    <source>
        <dbReference type="SAM" id="MobiDB-lite"/>
    </source>
</evidence>
<dbReference type="GO" id="GO:0005886">
    <property type="term" value="C:plasma membrane"/>
    <property type="evidence" value="ECO:0007669"/>
    <property type="project" value="UniProtKB-SubCell"/>
</dbReference>
<keyword evidence="10" id="KW-1185">Reference proteome</keyword>
<dbReference type="Pfam" id="PF04024">
    <property type="entry name" value="PspC"/>
    <property type="match status" value="1"/>
</dbReference>
<evidence type="ECO:0000256" key="1">
    <source>
        <dbReference type="ARBA" id="ARBA00004162"/>
    </source>
</evidence>
<evidence type="ECO:0000259" key="8">
    <source>
        <dbReference type="Pfam" id="PF04024"/>
    </source>
</evidence>
<feature type="region of interest" description="Disordered" evidence="6">
    <location>
        <begin position="1"/>
        <end position="33"/>
    </location>
</feature>
<sequence length="641" mass="68313">MSNTQYNPQSPQGQDGAQGYQAPNAQPQPTGMRPEASFFRWIRESRVERTNNRVIAGVCGAIARELGWNVTLVRVLMVVAFFCGGFGAVLYGISWLLLPDEFDHRILLEEAIDGHWDWSFVGVILCILIGGFSGFGFFWWGSWSVNVGAFLFAALAFFLLVDNGRRRFAAQAGAPGGPMPGPGSAPMTPPANMPYGGAMPANGPAPTPAPSAPSTSPQNGHPFPADMYMSGGEPVDTAPAYAAAAPQPSAPQRPVQPSTPAPAAAVPTYTAPAPAPRPDRLKTARRKPAGPALVLLVLGLIIASMSICSFAVRGLSFASSLQPGVLYAGVVCAVIGVIIIVLGCSGRRTGGLHPFAWIAMFVACCMMVVGGAWTAVNVYKHSIDHDYTPISLAGGNVELTSSADDLRKLERGIAVTGNSYRHNQLSVNLSETKKHTVWLNDGHPGTSTCPTGRIPMTVTNARVVVTIPDGCSWKIESGGANYHTDSIGGPYTIMSRGSRFADIDIVGWDNDDIVGYSHVRIPGIEVEVGGTDDDIDDEDTDEDTNDEDADDEDTNDDTWVATDDMYFTSRKMADLCTGLSVQGGHVDLASDANAQMKRLIEHDKYWPCAVSADKAPKEAELILEPNVLISGGVSVRYASQR</sequence>
<feature type="transmembrane region" description="Helical" evidence="7">
    <location>
        <begin position="292"/>
        <end position="312"/>
    </location>
</feature>
<evidence type="ECO:0000256" key="3">
    <source>
        <dbReference type="ARBA" id="ARBA00022692"/>
    </source>
</evidence>
<evidence type="ECO:0000256" key="2">
    <source>
        <dbReference type="ARBA" id="ARBA00022475"/>
    </source>
</evidence>
<name>A0A2A2EHK0_9BIFI</name>
<organism evidence="9 10">
    <name type="scientific">Bifidobacterium criceti</name>
    <dbReference type="NCBI Taxonomy" id="1960969"/>
    <lineage>
        <taxon>Bacteria</taxon>
        <taxon>Bacillati</taxon>
        <taxon>Actinomycetota</taxon>
        <taxon>Actinomycetes</taxon>
        <taxon>Bifidobacteriales</taxon>
        <taxon>Bifidobacteriaceae</taxon>
        <taxon>Bifidobacterium</taxon>
    </lineage>
</organism>
<comment type="subcellular location">
    <subcellularLocation>
        <location evidence="1">Cell membrane</location>
        <topology evidence="1">Single-pass membrane protein</topology>
    </subcellularLocation>
</comment>
<dbReference type="PANTHER" id="PTHR33885">
    <property type="entry name" value="PHAGE SHOCK PROTEIN C"/>
    <property type="match status" value="1"/>
</dbReference>
<feature type="region of interest" description="Disordered" evidence="6">
    <location>
        <begin position="242"/>
        <end position="284"/>
    </location>
</feature>
<evidence type="ECO:0000313" key="9">
    <source>
        <dbReference type="EMBL" id="PAU68416.1"/>
    </source>
</evidence>
<keyword evidence="5 7" id="KW-0472">Membrane</keyword>
<keyword evidence="4 7" id="KW-1133">Transmembrane helix</keyword>